<dbReference type="Pfam" id="PF02624">
    <property type="entry name" value="YcaO"/>
    <property type="match status" value="1"/>
</dbReference>
<sequence>MTAETTAEQARTAARAAAEPTTAEPGRVEGSGRTDGPATRSGPGTAAGPAARAEPAGAALPLEALVDPVCGIVRKVKPVEHPAGAPPRYTALTAEISDARRLGLWPADRVSLGTTFGDPEGARVAAIAEGIERYCGNRVPPPGHPLAPLRATAAELAEKGLRLYGPRELPAYAPWQYARARFPYRPLTEETPALWARGEERLPGGERAEVWAPVALTHLNWRQGELRSLPRTHHLNYAGIAAGQGFEDAVGRGLLELVERDALELWWHLDGPARGIDPATVPGLSEDLAGCGLDVWIAQMPSEFAPCMAALVHDPRLGLYAAGFACKYDPAEAARKAVLEAVHTWVFTQGLTEADGWVFRAVEAGLLARGLYLDHREDRRYLDDCGEEFARVRDLGAHVQVWLDPRMAAEARRFTEPAHGTVPLGAVEPGSPERLERALREGGHRVMTFDLTTEDVAGTPLRVARVLVSGLLPNAPAAFGYFGCPRLADAALARGWRTEAPRAPEDFTLAPPPHM</sequence>
<comment type="caution">
    <text evidence="3">The sequence shown here is derived from an EMBL/GenBank/DDBJ whole genome shotgun (WGS) entry which is preliminary data.</text>
</comment>
<accession>A0ABU2L7L8</accession>
<feature type="compositionally biased region" description="Low complexity" evidence="1">
    <location>
        <begin position="1"/>
        <end position="25"/>
    </location>
</feature>
<dbReference type="InterPro" id="IPR003776">
    <property type="entry name" value="YcaO-like_dom"/>
</dbReference>
<evidence type="ECO:0000313" key="3">
    <source>
        <dbReference type="EMBL" id="MDT0307500.1"/>
    </source>
</evidence>
<dbReference type="Gene3D" id="3.30.1330.230">
    <property type="match status" value="1"/>
</dbReference>
<dbReference type="EMBL" id="JAVREN010000012">
    <property type="protein sequence ID" value="MDT0307500.1"/>
    <property type="molecule type" value="Genomic_DNA"/>
</dbReference>
<gene>
    <name evidence="3" type="ORF">RM780_11060</name>
</gene>
<dbReference type="Gene3D" id="3.30.40.250">
    <property type="match status" value="1"/>
</dbReference>
<organism evidence="3 4">
    <name type="scientific">Streptomyces boetiae</name>
    <dbReference type="NCBI Taxonomy" id="3075541"/>
    <lineage>
        <taxon>Bacteria</taxon>
        <taxon>Bacillati</taxon>
        <taxon>Actinomycetota</taxon>
        <taxon>Actinomycetes</taxon>
        <taxon>Kitasatosporales</taxon>
        <taxon>Streptomycetaceae</taxon>
        <taxon>Streptomyces</taxon>
    </lineage>
</organism>
<feature type="compositionally biased region" description="Low complexity" evidence="1">
    <location>
        <begin position="36"/>
        <end position="54"/>
    </location>
</feature>
<reference evidence="4" key="1">
    <citation type="submission" date="2023-07" db="EMBL/GenBank/DDBJ databases">
        <title>30 novel species of actinomycetes from the DSMZ collection.</title>
        <authorList>
            <person name="Nouioui I."/>
        </authorList>
    </citation>
    <scope>NUCLEOTIDE SEQUENCE [LARGE SCALE GENOMIC DNA]</scope>
    <source>
        <strain evidence="4">DSM 44917</strain>
    </source>
</reference>
<evidence type="ECO:0000259" key="2">
    <source>
        <dbReference type="PROSITE" id="PS51664"/>
    </source>
</evidence>
<feature type="domain" description="YcaO" evidence="2">
    <location>
        <begin position="113"/>
        <end position="515"/>
    </location>
</feature>
<dbReference type="Gene3D" id="3.30.160.660">
    <property type="match status" value="1"/>
</dbReference>
<feature type="region of interest" description="Disordered" evidence="1">
    <location>
        <begin position="1"/>
        <end position="54"/>
    </location>
</feature>
<name>A0ABU2L7L8_9ACTN</name>
<evidence type="ECO:0000313" key="4">
    <source>
        <dbReference type="Proteomes" id="UP001183388"/>
    </source>
</evidence>
<dbReference type="PROSITE" id="PS51664">
    <property type="entry name" value="YCAO"/>
    <property type="match status" value="1"/>
</dbReference>
<keyword evidence="4" id="KW-1185">Reference proteome</keyword>
<dbReference type="PANTHER" id="PTHR37809">
    <property type="entry name" value="RIBOSOMAL PROTEIN S12 METHYLTHIOTRANSFERASE ACCESSORY FACTOR YCAO"/>
    <property type="match status" value="1"/>
</dbReference>
<evidence type="ECO:0000256" key="1">
    <source>
        <dbReference type="SAM" id="MobiDB-lite"/>
    </source>
</evidence>
<dbReference type="Proteomes" id="UP001183388">
    <property type="component" value="Unassembled WGS sequence"/>
</dbReference>
<proteinExistence type="predicted"/>
<dbReference type="RefSeq" id="WP_311630449.1">
    <property type="nucleotide sequence ID" value="NZ_JAVREN010000012.1"/>
</dbReference>
<dbReference type="PANTHER" id="PTHR37809:SF1">
    <property type="entry name" value="RIBOSOMAL PROTEIN S12 METHYLTHIOTRANSFERASE ACCESSORY FACTOR YCAO"/>
    <property type="match status" value="1"/>
</dbReference>
<protein>
    <submittedName>
        <fullName evidence="3">YcaO-like family protein</fullName>
    </submittedName>
</protein>